<keyword evidence="7 10" id="KW-0472">Membrane</keyword>
<feature type="transmembrane region" description="Helical" evidence="10">
    <location>
        <begin position="171"/>
        <end position="200"/>
    </location>
</feature>
<feature type="transmembrane region" description="Helical" evidence="10">
    <location>
        <begin position="41"/>
        <end position="61"/>
    </location>
</feature>
<dbReference type="GO" id="GO:0009425">
    <property type="term" value="C:bacterial-type flagellum basal body"/>
    <property type="evidence" value="ECO:0007669"/>
    <property type="project" value="UniProtKB-SubCell"/>
</dbReference>
<keyword evidence="4 10" id="KW-1003">Cell membrane</keyword>
<feature type="transmembrane region" description="Helical" evidence="10">
    <location>
        <begin position="128"/>
        <end position="151"/>
    </location>
</feature>
<evidence type="ECO:0000256" key="1">
    <source>
        <dbReference type="ARBA" id="ARBA00002578"/>
    </source>
</evidence>
<dbReference type="Proteomes" id="UP000279384">
    <property type="component" value="Unassembled WGS sequence"/>
</dbReference>
<dbReference type="GO" id="GO:0044780">
    <property type="term" value="P:bacterial-type flagellum assembly"/>
    <property type="evidence" value="ECO:0007669"/>
    <property type="project" value="UniProtKB-UniRule"/>
</dbReference>
<dbReference type="GO" id="GO:0006605">
    <property type="term" value="P:protein targeting"/>
    <property type="evidence" value="ECO:0007669"/>
    <property type="project" value="UniProtKB-UniRule"/>
</dbReference>
<evidence type="ECO:0000256" key="10">
    <source>
        <dbReference type="RuleBase" id="RU362071"/>
    </source>
</evidence>
<evidence type="ECO:0000256" key="5">
    <source>
        <dbReference type="ARBA" id="ARBA00022692"/>
    </source>
</evidence>
<evidence type="ECO:0000256" key="7">
    <source>
        <dbReference type="ARBA" id="ARBA00023136"/>
    </source>
</evidence>
<organism evidence="11 12">
    <name type="scientific">Vogesella indigofera</name>
    <name type="common">Pseudomonas indigofera</name>
    <dbReference type="NCBI Taxonomy" id="45465"/>
    <lineage>
        <taxon>Bacteria</taxon>
        <taxon>Pseudomonadati</taxon>
        <taxon>Pseudomonadota</taxon>
        <taxon>Betaproteobacteria</taxon>
        <taxon>Neisseriales</taxon>
        <taxon>Chromobacteriaceae</taxon>
        <taxon>Vogesella</taxon>
    </lineage>
</organism>
<dbReference type="AlphaFoldDB" id="A0A495BD42"/>
<evidence type="ECO:0000256" key="4">
    <source>
        <dbReference type="ARBA" id="ARBA00022475"/>
    </source>
</evidence>
<dbReference type="EMBL" id="RBID01000014">
    <property type="protein sequence ID" value="RKQ58872.1"/>
    <property type="molecule type" value="Genomic_DNA"/>
</dbReference>
<feature type="transmembrane region" description="Helical" evidence="10">
    <location>
        <begin position="212"/>
        <end position="235"/>
    </location>
</feature>
<evidence type="ECO:0000256" key="3">
    <source>
        <dbReference type="ARBA" id="ARBA00021717"/>
    </source>
</evidence>
<gene>
    <name evidence="11" type="ORF">C8E02_1848</name>
</gene>
<accession>A0A495BD42</accession>
<evidence type="ECO:0000256" key="8">
    <source>
        <dbReference type="ARBA" id="ARBA00023143"/>
    </source>
</evidence>
<dbReference type="PANTHER" id="PTHR30065:SF8">
    <property type="entry name" value="FLAGELLAR BIOSYNTHETIC PROTEIN FLIR"/>
    <property type="match status" value="1"/>
</dbReference>
<keyword evidence="5 10" id="KW-0812">Transmembrane</keyword>
<comment type="subcellular location">
    <subcellularLocation>
        <location evidence="10">Cell membrane</location>
        <topology evidence="10">Multi-pass membrane protein</topology>
    </subcellularLocation>
    <subcellularLocation>
        <location evidence="10">Bacterial flagellum basal body</location>
    </subcellularLocation>
</comment>
<comment type="function">
    <text evidence="1 10">Role in flagellar biosynthesis.</text>
</comment>
<dbReference type="InterPro" id="IPR006303">
    <property type="entry name" value="FliR"/>
</dbReference>
<feature type="transmembrane region" description="Helical" evidence="10">
    <location>
        <begin position="82"/>
        <end position="108"/>
    </location>
</feature>
<reference evidence="11 12" key="1">
    <citation type="submission" date="2018-10" db="EMBL/GenBank/DDBJ databases">
        <title>Genomic Encyclopedia of Type Strains, Phase IV (KMG-IV): sequencing the most valuable type-strain genomes for metagenomic binning, comparative biology and taxonomic classification.</title>
        <authorList>
            <person name="Goeker M."/>
        </authorList>
    </citation>
    <scope>NUCLEOTIDE SEQUENCE [LARGE SCALE GENOMIC DNA]</scope>
    <source>
        <strain evidence="11 12">DSM 3303</strain>
    </source>
</reference>
<dbReference type="RefSeq" id="WP_120810512.1">
    <property type="nucleotide sequence ID" value="NZ_RBID01000014.1"/>
</dbReference>
<keyword evidence="11" id="KW-0969">Cilium</keyword>
<keyword evidence="11" id="KW-0282">Flagellum</keyword>
<evidence type="ECO:0000313" key="12">
    <source>
        <dbReference type="Proteomes" id="UP000279384"/>
    </source>
</evidence>
<comment type="caution">
    <text evidence="11">The sequence shown here is derived from an EMBL/GenBank/DDBJ whole genome shotgun (WGS) entry which is preliminary data.</text>
</comment>
<evidence type="ECO:0000256" key="6">
    <source>
        <dbReference type="ARBA" id="ARBA00022989"/>
    </source>
</evidence>
<dbReference type="PRINTS" id="PR00953">
    <property type="entry name" value="TYPE3IMRPROT"/>
</dbReference>
<name>A0A495BD42_VOGIN</name>
<dbReference type="NCBIfam" id="TIGR01400">
    <property type="entry name" value="fliR"/>
    <property type="match status" value="1"/>
</dbReference>
<dbReference type="Pfam" id="PF01311">
    <property type="entry name" value="Bac_export_1"/>
    <property type="match status" value="1"/>
</dbReference>
<dbReference type="PANTHER" id="PTHR30065">
    <property type="entry name" value="FLAGELLAR BIOSYNTHETIC PROTEIN FLIR"/>
    <property type="match status" value="1"/>
</dbReference>
<evidence type="ECO:0000256" key="2">
    <source>
        <dbReference type="ARBA" id="ARBA00009772"/>
    </source>
</evidence>
<sequence>MNAVLAELLVLLPALWWPFCRYAAAISIAPFLGESVVPVRARLGLALALAVATLPAMRGVAPIDPFSLYGVVTAIEQAVIGLLFGLAFQLVMTILSLLGFLVSSQMGLSMAVMNDPGNGSSSDVISNLLYLLAALLFFAMDGHLVLTQVLFDSFKVWPVGGGLLPQSLARLAASLGWVFAAAIVLALPAVFATFVVQVGFGLINRVAPALNLFSLGFPVVTLFGLLTLGLVLHYLPQHYLRLSGQMLNLLQGMMGARGG</sequence>
<dbReference type="GO" id="GO:0005886">
    <property type="term" value="C:plasma membrane"/>
    <property type="evidence" value="ECO:0007669"/>
    <property type="project" value="UniProtKB-SubCell"/>
</dbReference>
<comment type="similarity">
    <text evidence="2 10">Belongs to the FliR/MopE/SpaR family.</text>
</comment>
<keyword evidence="6 10" id="KW-1133">Transmembrane helix</keyword>
<keyword evidence="8 10" id="KW-0975">Bacterial flagellum</keyword>
<evidence type="ECO:0000256" key="9">
    <source>
        <dbReference type="NCBIfam" id="TIGR01400"/>
    </source>
</evidence>
<proteinExistence type="inferred from homology"/>
<keyword evidence="11" id="KW-0966">Cell projection</keyword>
<evidence type="ECO:0000313" key="11">
    <source>
        <dbReference type="EMBL" id="RKQ58872.1"/>
    </source>
</evidence>
<protein>
    <recommendedName>
        <fullName evidence="3 9">Flagellar biosynthetic protein FliR</fullName>
    </recommendedName>
</protein>
<dbReference type="InterPro" id="IPR002010">
    <property type="entry name" value="T3SS_IM_R"/>
</dbReference>